<evidence type="ECO:0000313" key="3">
    <source>
        <dbReference type="Proteomes" id="UP001305779"/>
    </source>
</evidence>
<evidence type="ECO:0008006" key="4">
    <source>
        <dbReference type="Google" id="ProtNLM"/>
    </source>
</evidence>
<comment type="caution">
    <text evidence="2">The sequence shown here is derived from an EMBL/GenBank/DDBJ whole genome shotgun (WGS) entry which is preliminary data.</text>
</comment>
<name>A0ABR0EV12_ZASCE</name>
<dbReference type="EMBL" id="JAXOVC010000002">
    <property type="protein sequence ID" value="KAK4504683.1"/>
    <property type="molecule type" value="Genomic_DNA"/>
</dbReference>
<accession>A0ABR0EV12</accession>
<reference evidence="2 3" key="1">
    <citation type="journal article" date="2023" name="G3 (Bethesda)">
        <title>A chromosome-level genome assembly of Zasmidium syzygii isolated from banana leaves.</title>
        <authorList>
            <person name="van Westerhoven A.C."/>
            <person name="Mehrabi R."/>
            <person name="Talebi R."/>
            <person name="Steentjes M.B.F."/>
            <person name="Corcolon B."/>
            <person name="Chong P.A."/>
            <person name="Kema G.H.J."/>
            <person name="Seidl M.F."/>
        </authorList>
    </citation>
    <scope>NUCLEOTIDE SEQUENCE [LARGE SCALE GENOMIC DNA]</scope>
    <source>
        <strain evidence="2 3">P124</strain>
    </source>
</reference>
<feature type="region of interest" description="Disordered" evidence="1">
    <location>
        <begin position="1"/>
        <end position="34"/>
    </location>
</feature>
<feature type="compositionally biased region" description="Basic and acidic residues" evidence="1">
    <location>
        <begin position="569"/>
        <end position="578"/>
    </location>
</feature>
<feature type="compositionally biased region" description="Basic and acidic residues" evidence="1">
    <location>
        <begin position="98"/>
        <end position="110"/>
    </location>
</feature>
<feature type="region of interest" description="Disordered" evidence="1">
    <location>
        <begin position="83"/>
        <end position="195"/>
    </location>
</feature>
<feature type="region of interest" description="Disordered" evidence="1">
    <location>
        <begin position="563"/>
        <end position="609"/>
    </location>
</feature>
<feature type="compositionally biased region" description="Basic and acidic residues" evidence="1">
    <location>
        <begin position="147"/>
        <end position="157"/>
    </location>
</feature>
<feature type="region of interest" description="Disordered" evidence="1">
    <location>
        <begin position="435"/>
        <end position="462"/>
    </location>
</feature>
<gene>
    <name evidence="2" type="ORF">PRZ48_002644</name>
</gene>
<dbReference type="Proteomes" id="UP001305779">
    <property type="component" value="Unassembled WGS sequence"/>
</dbReference>
<feature type="region of interest" description="Disordered" evidence="1">
    <location>
        <begin position="399"/>
        <end position="418"/>
    </location>
</feature>
<feature type="region of interest" description="Disordered" evidence="1">
    <location>
        <begin position="295"/>
        <end position="393"/>
    </location>
</feature>
<organism evidence="2 3">
    <name type="scientific">Zasmidium cellare</name>
    <name type="common">Wine cellar mold</name>
    <name type="synonym">Racodium cellare</name>
    <dbReference type="NCBI Taxonomy" id="395010"/>
    <lineage>
        <taxon>Eukaryota</taxon>
        <taxon>Fungi</taxon>
        <taxon>Dikarya</taxon>
        <taxon>Ascomycota</taxon>
        <taxon>Pezizomycotina</taxon>
        <taxon>Dothideomycetes</taxon>
        <taxon>Dothideomycetidae</taxon>
        <taxon>Mycosphaerellales</taxon>
        <taxon>Mycosphaerellaceae</taxon>
        <taxon>Zasmidium</taxon>
    </lineage>
</organism>
<evidence type="ECO:0000256" key="1">
    <source>
        <dbReference type="SAM" id="MobiDB-lite"/>
    </source>
</evidence>
<keyword evidence="3" id="KW-1185">Reference proteome</keyword>
<sequence length="683" mass="75567">MDRERPANRKPSVAENSKQVKETPTTRLSQNVSDEIRATSLRIKRHVDELSQGKADTDPEIIKLNRQERNYNAVALSLAKAIEETKVKASPQQAPAGEKVKPEGKYEKPLVKRPSLTAEKDVTPLRRRTASEVCDAAYDTARPSAGNEKRPDQDKTSGGKPAAATPFSSKEKQKETSTKAAPSTRQPKLADSAAQRYANKYSTLMPAKRSGKGLFAPVVSVPKGSQNWASTKVAPSVQQFGSAYTPNQRTTDKHRKLNQAEISKGEPCAPVVPSMMGARASTTLAPSVVLAEAAQQTLAKPRMQMPTSDPSSANKDKKLKPEKPSGLKPTAPVPPVGKKEQDQDSKMVAPSIEPDQAAPQPLGKPRIQVPPFVINPDRKAPEKMGPDLYYNDKDFGAGCREQFKRPPPEGEGGIETQSLVKHEWKVSMVADLPKKMGYEDEEEGAEMGEGNKSGTHPQDDELEDYVDEAETPVKTEKGPMKPELEIAAFGWNGFQIKGKGASSRMNAFRDDGDEGHEKFKRLKAQPSDLERRDSLMTPDDAQHLPTDKTFSMNEALPQFGRNVRGRFFNPRDPRRDDLSNTSLRDIFRLSRQAPKRRRSSSPDAMSSSRRPVCRSCWRRGSWCTSDGNCKACNDGNRVCEYIWCGFGLNCRSSRCVYMHPGQDEGEGEWNVVHGDLGQKNSWR</sequence>
<evidence type="ECO:0000313" key="2">
    <source>
        <dbReference type="EMBL" id="KAK4504683.1"/>
    </source>
</evidence>
<feature type="compositionally biased region" description="Basic and acidic residues" evidence="1">
    <location>
        <begin position="399"/>
        <end position="408"/>
    </location>
</feature>
<feature type="compositionally biased region" description="Polar residues" evidence="1">
    <location>
        <begin position="14"/>
        <end position="33"/>
    </location>
</feature>
<feature type="compositionally biased region" description="Basic and acidic residues" evidence="1">
    <location>
        <begin position="376"/>
        <end position="393"/>
    </location>
</feature>
<protein>
    <recommendedName>
        <fullName evidence="4">C3H1-type domain-containing protein</fullName>
    </recommendedName>
</protein>
<proteinExistence type="predicted"/>
<feature type="compositionally biased region" description="Basic and acidic residues" evidence="1">
    <location>
        <begin position="314"/>
        <end position="325"/>
    </location>
</feature>